<dbReference type="AlphaFoldDB" id="A0A9D1K0X8"/>
<proteinExistence type="predicted"/>
<evidence type="ECO:0000313" key="2">
    <source>
        <dbReference type="Proteomes" id="UP000824002"/>
    </source>
</evidence>
<evidence type="ECO:0000313" key="1">
    <source>
        <dbReference type="EMBL" id="HIS76523.1"/>
    </source>
</evidence>
<sequence length="64" mass="7675">MWNKAVFLECSEETLISKTSAPEFYRLYQQSVLLALKEQGVLNDIQLQYCLDILDHRHEKCREW</sequence>
<dbReference type="EMBL" id="DVJP01000046">
    <property type="protein sequence ID" value="HIS76523.1"/>
    <property type="molecule type" value="Genomic_DNA"/>
</dbReference>
<comment type="caution">
    <text evidence="1">The sequence shown here is derived from an EMBL/GenBank/DDBJ whole genome shotgun (WGS) entry which is preliminary data.</text>
</comment>
<name>A0A9D1K0X8_9FIRM</name>
<protein>
    <submittedName>
        <fullName evidence="1">Uncharacterized protein</fullName>
    </submittedName>
</protein>
<reference evidence="1" key="2">
    <citation type="journal article" date="2021" name="PeerJ">
        <title>Extensive microbial diversity within the chicken gut microbiome revealed by metagenomics and culture.</title>
        <authorList>
            <person name="Gilroy R."/>
            <person name="Ravi A."/>
            <person name="Getino M."/>
            <person name="Pursley I."/>
            <person name="Horton D.L."/>
            <person name="Alikhan N.F."/>
            <person name="Baker D."/>
            <person name="Gharbi K."/>
            <person name="Hall N."/>
            <person name="Watson M."/>
            <person name="Adriaenssens E.M."/>
            <person name="Foster-Nyarko E."/>
            <person name="Jarju S."/>
            <person name="Secka A."/>
            <person name="Antonio M."/>
            <person name="Oren A."/>
            <person name="Chaudhuri R.R."/>
            <person name="La Ragione R."/>
            <person name="Hildebrand F."/>
            <person name="Pallen M.J."/>
        </authorList>
    </citation>
    <scope>NUCLEOTIDE SEQUENCE</scope>
    <source>
        <strain evidence="1">CHK199-13235</strain>
    </source>
</reference>
<accession>A0A9D1K0X8</accession>
<dbReference type="Proteomes" id="UP000824002">
    <property type="component" value="Unassembled WGS sequence"/>
</dbReference>
<reference evidence="1" key="1">
    <citation type="submission" date="2020-10" db="EMBL/GenBank/DDBJ databases">
        <authorList>
            <person name="Gilroy R."/>
        </authorList>
    </citation>
    <scope>NUCLEOTIDE SEQUENCE</scope>
    <source>
        <strain evidence="1">CHK199-13235</strain>
    </source>
</reference>
<gene>
    <name evidence="1" type="ORF">IAB51_06895</name>
</gene>
<organism evidence="1 2">
    <name type="scientific">Candidatus Merdivicinus excrementipullorum</name>
    <dbReference type="NCBI Taxonomy" id="2840867"/>
    <lineage>
        <taxon>Bacteria</taxon>
        <taxon>Bacillati</taxon>
        <taxon>Bacillota</taxon>
        <taxon>Clostridia</taxon>
        <taxon>Eubacteriales</taxon>
        <taxon>Oscillospiraceae</taxon>
        <taxon>Oscillospiraceae incertae sedis</taxon>
        <taxon>Candidatus Merdivicinus</taxon>
    </lineage>
</organism>